<dbReference type="AlphaFoldDB" id="A0A448MVI4"/>
<name>A0A448MVI4_9ACTN</name>
<dbReference type="InterPro" id="IPR029033">
    <property type="entry name" value="His_PPase_superfam"/>
</dbReference>
<sequence>MQQRPTVVHLMRHGQVHNPEGVLYGRLPGFGLSELGHEMAARLAEYWDGTPLTHLRCSPLQRARETLAPTAELFPQLDVVIDERVTEAANAFEGKVFGADNKALRDVRMIRYVLNPLRPSWGEPYREIVARMRAAMGDAAAAAGPGGQALVVSHQLPIEMARRDAEGRPLAHDPRRRRCTLVSVTSFTFRDGFITAVDYAEPARDLLPAKRGRRFRVGT</sequence>
<dbReference type="SUPFAM" id="SSF53254">
    <property type="entry name" value="Phosphoglycerate mutase-like"/>
    <property type="match status" value="1"/>
</dbReference>
<accession>A0A448MVI4</accession>
<dbReference type="GeneID" id="64405929"/>
<reference evidence="1 2" key="1">
    <citation type="submission" date="2018-12" db="EMBL/GenBank/DDBJ databases">
        <authorList>
            <consortium name="Pathogen Informatics"/>
        </authorList>
    </citation>
    <scope>NUCLEOTIDE SEQUENCE [LARGE SCALE GENOMIC DNA]</scope>
    <source>
        <strain evidence="1 2">NCTC12967</strain>
    </source>
</reference>
<evidence type="ECO:0000313" key="2">
    <source>
        <dbReference type="Proteomes" id="UP000273044"/>
    </source>
</evidence>
<evidence type="ECO:0000313" key="1">
    <source>
        <dbReference type="EMBL" id="VEH69168.1"/>
    </source>
</evidence>
<dbReference type="Pfam" id="PF00300">
    <property type="entry name" value="His_Phos_1"/>
    <property type="match status" value="1"/>
</dbReference>
<gene>
    <name evidence="1" type="ORF">NCTC12967_00432</name>
</gene>
<keyword evidence="2" id="KW-1185">Reference proteome</keyword>
<dbReference type="RefSeq" id="WP_061788343.1">
    <property type="nucleotide sequence ID" value="NZ_LR134406.1"/>
</dbReference>
<dbReference type="Gene3D" id="3.40.50.1240">
    <property type="entry name" value="Phosphoglycerate mutase-like"/>
    <property type="match status" value="1"/>
</dbReference>
<dbReference type="SMART" id="SM00855">
    <property type="entry name" value="PGAM"/>
    <property type="match status" value="1"/>
</dbReference>
<protein>
    <submittedName>
        <fullName evidence="1">Bifunctional RNase H/acid phosphatase</fullName>
    </submittedName>
</protein>
<proteinExistence type="predicted"/>
<organism evidence="1 2">
    <name type="scientific">Arachnia propionica</name>
    <dbReference type="NCBI Taxonomy" id="1750"/>
    <lineage>
        <taxon>Bacteria</taxon>
        <taxon>Bacillati</taxon>
        <taxon>Actinomycetota</taxon>
        <taxon>Actinomycetes</taxon>
        <taxon>Propionibacteriales</taxon>
        <taxon>Propionibacteriaceae</taxon>
        <taxon>Arachnia</taxon>
    </lineage>
</organism>
<dbReference type="Proteomes" id="UP000273044">
    <property type="component" value="Chromosome"/>
</dbReference>
<dbReference type="CDD" id="cd07067">
    <property type="entry name" value="HP_PGM_like"/>
    <property type="match status" value="1"/>
</dbReference>
<dbReference type="InterPro" id="IPR013078">
    <property type="entry name" value="His_Pase_superF_clade-1"/>
</dbReference>
<dbReference type="EMBL" id="LR134406">
    <property type="protein sequence ID" value="VEH69168.1"/>
    <property type="molecule type" value="Genomic_DNA"/>
</dbReference>